<dbReference type="EMBL" id="JALJOU010000003">
    <property type="protein sequence ID" value="KAK9845435.1"/>
    <property type="molecule type" value="Genomic_DNA"/>
</dbReference>
<reference evidence="1 2" key="1">
    <citation type="journal article" date="2024" name="Nat. Commun.">
        <title>Phylogenomics reveals the evolutionary origins of lichenization in chlorophyte algae.</title>
        <authorList>
            <person name="Puginier C."/>
            <person name="Libourel C."/>
            <person name="Otte J."/>
            <person name="Skaloud P."/>
            <person name="Haon M."/>
            <person name="Grisel S."/>
            <person name="Petersen M."/>
            <person name="Berrin J.G."/>
            <person name="Delaux P.M."/>
            <person name="Dal Grande F."/>
            <person name="Keller J."/>
        </authorList>
    </citation>
    <scope>NUCLEOTIDE SEQUENCE [LARGE SCALE GENOMIC DNA]</scope>
    <source>
        <strain evidence="1 2">SAG 245.80</strain>
    </source>
</reference>
<name>A0AAW1SHW4_9CHLO</name>
<evidence type="ECO:0000313" key="2">
    <source>
        <dbReference type="Proteomes" id="UP001445335"/>
    </source>
</evidence>
<gene>
    <name evidence="1" type="ORF">WJX81_006370</name>
</gene>
<evidence type="ECO:0000313" key="1">
    <source>
        <dbReference type="EMBL" id="KAK9845435.1"/>
    </source>
</evidence>
<keyword evidence="2" id="KW-1185">Reference proteome</keyword>
<protein>
    <recommendedName>
        <fullName evidence="3">Coenzyme Q-binding protein COQ10 START domain-containing protein</fullName>
    </recommendedName>
</protein>
<accession>A0AAW1SHW4</accession>
<sequence>MLVWWFAEGVLGRSTQPRARGSQHTPRNESFPNYLVWHPRDHASFTLERPAAGPLPAGSGATIRIIEVLMARQPYLLPADSLEARRTAEIAADDVFVDSRNLVTRLDQGGTEMEARLPLSGRAALRLTHEWSDGPGGARLRSTMRLGAAAGALHSPPLRMLMDVEKVGRRWMAHCVEEFGNFEHFLPKLFYAAQRASA</sequence>
<dbReference type="Proteomes" id="UP001445335">
    <property type="component" value="Unassembled WGS sequence"/>
</dbReference>
<dbReference type="AlphaFoldDB" id="A0AAW1SHW4"/>
<evidence type="ECO:0008006" key="3">
    <source>
        <dbReference type="Google" id="ProtNLM"/>
    </source>
</evidence>
<organism evidence="1 2">
    <name type="scientific">Elliptochloris bilobata</name>
    <dbReference type="NCBI Taxonomy" id="381761"/>
    <lineage>
        <taxon>Eukaryota</taxon>
        <taxon>Viridiplantae</taxon>
        <taxon>Chlorophyta</taxon>
        <taxon>core chlorophytes</taxon>
        <taxon>Trebouxiophyceae</taxon>
        <taxon>Trebouxiophyceae incertae sedis</taxon>
        <taxon>Elliptochloris clade</taxon>
        <taxon>Elliptochloris</taxon>
    </lineage>
</organism>
<proteinExistence type="predicted"/>
<comment type="caution">
    <text evidence="1">The sequence shown here is derived from an EMBL/GenBank/DDBJ whole genome shotgun (WGS) entry which is preliminary data.</text>
</comment>